<dbReference type="Pfam" id="PF18939">
    <property type="entry name" value="DUF5686"/>
    <property type="match status" value="1"/>
</dbReference>
<dbReference type="InterPro" id="IPR008969">
    <property type="entry name" value="CarboxyPept-like_regulatory"/>
</dbReference>
<dbReference type="EMBL" id="SDHW01000003">
    <property type="protein sequence ID" value="RXK59876.1"/>
    <property type="molecule type" value="Genomic_DNA"/>
</dbReference>
<feature type="signal peptide" evidence="1">
    <location>
        <begin position="1"/>
        <end position="21"/>
    </location>
</feature>
<dbReference type="SUPFAM" id="SSF49464">
    <property type="entry name" value="Carboxypeptidase regulatory domain-like"/>
    <property type="match status" value="1"/>
</dbReference>
<accession>A0A4Q1CHQ9</accession>
<dbReference type="GO" id="GO:0004180">
    <property type="term" value="F:carboxypeptidase activity"/>
    <property type="evidence" value="ECO:0007669"/>
    <property type="project" value="UniProtKB-KW"/>
</dbReference>
<organism evidence="2 3">
    <name type="scientific">Lacibacter luteus</name>
    <dbReference type="NCBI Taxonomy" id="2508719"/>
    <lineage>
        <taxon>Bacteria</taxon>
        <taxon>Pseudomonadati</taxon>
        <taxon>Bacteroidota</taxon>
        <taxon>Chitinophagia</taxon>
        <taxon>Chitinophagales</taxon>
        <taxon>Chitinophagaceae</taxon>
        <taxon>Lacibacter</taxon>
    </lineage>
</organism>
<proteinExistence type="predicted"/>
<keyword evidence="2" id="KW-0645">Protease</keyword>
<evidence type="ECO:0000313" key="2">
    <source>
        <dbReference type="EMBL" id="RXK59876.1"/>
    </source>
</evidence>
<evidence type="ECO:0000313" key="3">
    <source>
        <dbReference type="Proteomes" id="UP000290204"/>
    </source>
</evidence>
<name>A0A4Q1CHQ9_9BACT</name>
<feature type="chain" id="PRO_5020325917" evidence="1">
    <location>
        <begin position="22"/>
        <end position="832"/>
    </location>
</feature>
<reference evidence="2 3" key="1">
    <citation type="submission" date="2019-01" db="EMBL/GenBank/DDBJ databases">
        <title>Lacibacter sp. strain TTM-7.</title>
        <authorList>
            <person name="Chen W.-M."/>
        </authorList>
    </citation>
    <scope>NUCLEOTIDE SEQUENCE [LARGE SCALE GENOMIC DNA]</scope>
    <source>
        <strain evidence="2 3">TTM-7</strain>
    </source>
</reference>
<keyword evidence="1" id="KW-0732">Signal</keyword>
<dbReference type="OrthoDB" id="983143at2"/>
<dbReference type="InterPro" id="IPR043741">
    <property type="entry name" value="DUF5686"/>
</dbReference>
<dbReference type="RefSeq" id="WP_129131250.1">
    <property type="nucleotide sequence ID" value="NZ_SDHW01000003.1"/>
</dbReference>
<sequence>MKYSFLLVLLCVAGISAFSQVKVITGIVKDSHSDEPIPFASVVLKNTNTGKLTDSAGNFTLHLTAITSADSLLISYVGYNSITAPIPNTNTDTVFLTIQLERGSAGKEVVVKSKYGRGWILWRKVVRQKPVNDRYRFENFGYELYNKLEIDLNRFNKEKFKNIRPLKPFGFIMDQNIDSTSEEKPFLPVFLTETISNYYFQKTPLRRREEIKASRTSGLKNESVQKLLGGMDQNINVYNNYIPVFDKRFISPISDNGDAFYNYRVPDTQYVAGKRFFHLVFSPKRKGENTFEGDCWIHDTTFAVQKMNLRLSKEANVNYVEKLSIVQEYKLVNDSVWFLAKDKFIMDVSAIGKQKFGVTGRKTTTYKDILINSGTVWEKLQKNKKLEETILLAGSTEQPETYWTESRHEDLAKNEKAIYNMIDTLQNMPLFKRYSDIANFLATGYKAFGSFEYGPWFNVMSSNIVEGFRTRLDIGTSTNFSKTWWLRGYLAYGFTDKKFKGRAEITHLFKRDPRVRLYMSYTNDYDNGQRYYDEVGTDNVFTLAARKSQVPIKFLHVEQQRIEFSKETHAGFTFEISATRKKFNPIRSLPDKSIYPDGTGEALNNTEVGFRIRYAYLERFLEGTFLRSSLGSPYPIAELKYSRGFPGFLKSNYQYHRVSLSVHDYFKVANYGELYYNVYGGKVYGTLPFPLLEMHPGNEIFYYNKYAFNLMNRFEYLSDEYAGINLEHNIGNGMFRWLAPTRKLKFRQFWTAKMLWGSLSEANRSFNQVGTVFDRGHQFQSLNGKTYMEVGTGVDNIFRVLRFDFVWRLLPQPLPQEQYKRFGIFGSFRLQF</sequence>
<dbReference type="AlphaFoldDB" id="A0A4Q1CHQ9"/>
<dbReference type="Proteomes" id="UP000290204">
    <property type="component" value="Unassembled WGS sequence"/>
</dbReference>
<protein>
    <submittedName>
        <fullName evidence="2">Carboxypeptidase-like regulatory domain-containing protein</fullName>
    </submittedName>
</protein>
<keyword evidence="2" id="KW-0378">Hydrolase</keyword>
<comment type="caution">
    <text evidence="2">The sequence shown here is derived from an EMBL/GenBank/DDBJ whole genome shotgun (WGS) entry which is preliminary data.</text>
</comment>
<keyword evidence="3" id="KW-1185">Reference proteome</keyword>
<dbReference type="Pfam" id="PF13715">
    <property type="entry name" value="CarbopepD_reg_2"/>
    <property type="match status" value="1"/>
</dbReference>
<keyword evidence="2" id="KW-0121">Carboxypeptidase</keyword>
<dbReference type="Gene3D" id="2.60.40.1120">
    <property type="entry name" value="Carboxypeptidase-like, regulatory domain"/>
    <property type="match status" value="1"/>
</dbReference>
<evidence type="ECO:0000256" key="1">
    <source>
        <dbReference type="SAM" id="SignalP"/>
    </source>
</evidence>
<gene>
    <name evidence="2" type="ORF">ESA94_12545</name>
</gene>